<accession>A0ABT4LFM1</accession>
<dbReference type="InterPro" id="IPR039425">
    <property type="entry name" value="RNA_pol_sigma-70-like"/>
</dbReference>
<evidence type="ECO:0000259" key="7">
    <source>
        <dbReference type="Pfam" id="PF08281"/>
    </source>
</evidence>
<dbReference type="Gene3D" id="1.10.1740.10">
    <property type="match status" value="1"/>
</dbReference>
<sequence>MKNTTPPNASEKISDNETAVLLLEKIGKGNEQAFADFYRLFEKRLFRFIKSKLNDSFEAADILNETLLEVWRKADSFEGRSKVSTWLFGIAYYKTVDRMRKRTDIPMDEENFPETADDSPDAMACLLSAERGEHIRYCLEKLKSVQKAVMELAFFQDLPYGEIARIVDCPENTVKTRMFHAKQAMKHCLSSRMGADG</sequence>
<keyword evidence="3" id="KW-0731">Sigma factor</keyword>
<dbReference type="Pfam" id="PF04542">
    <property type="entry name" value="Sigma70_r2"/>
    <property type="match status" value="1"/>
</dbReference>
<reference evidence="8" key="1">
    <citation type="submission" date="2022-12" db="EMBL/GenBank/DDBJ databases">
        <title>Bacterial isolates from different developmental stages of Nematostella vectensis.</title>
        <authorList>
            <person name="Fraune S."/>
        </authorList>
    </citation>
    <scope>NUCLEOTIDE SEQUENCE</scope>
    <source>
        <strain evidence="8">G21630-S1</strain>
    </source>
</reference>
<dbReference type="InterPro" id="IPR007627">
    <property type="entry name" value="RNA_pol_sigma70_r2"/>
</dbReference>
<evidence type="ECO:0000256" key="2">
    <source>
        <dbReference type="ARBA" id="ARBA00023015"/>
    </source>
</evidence>
<proteinExistence type="inferred from homology"/>
<dbReference type="PANTHER" id="PTHR43133:SF8">
    <property type="entry name" value="RNA POLYMERASE SIGMA FACTOR HI_1459-RELATED"/>
    <property type="match status" value="1"/>
</dbReference>
<protein>
    <submittedName>
        <fullName evidence="8">Sigma-70 family RNA polymerase sigma factor</fullName>
    </submittedName>
</protein>
<dbReference type="InterPro" id="IPR036388">
    <property type="entry name" value="WH-like_DNA-bd_sf"/>
</dbReference>
<dbReference type="Proteomes" id="UP001069802">
    <property type="component" value="Unassembled WGS sequence"/>
</dbReference>
<evidence type="ECO:0000256" key="1">
    <source>
        <dbReference type="ARBA" id="ARBA00010641"/>
    </source>
</evidence>
<dbReference type="CDD" id="cd06171">
    <property type="entry name" value="Sigma70_r4"/>
    <property type="match status" value="1"/>
</dbReference>
<dbReference type="InterPro" id="IPR013249">
    <property type="entry name" value="RNA_pol_sigma70_r4_t2"/>
</dbReference>
<dbReference type="RefSeq" id="WP_269422105.1">
    <property type="nucleotide sequence ID" value="NZ_JAPWGY010000001.1"/>
</dbReference>
<dbReference type="InterPro" id="IPR014284">
    <property type="entry name" value="RNA_pol_sigma-70_dom"/>
</dbReference>
<dbReference type="Gene3D" id="1.10.10.10">
    <property type="entry name" value="Winged helix-like DNA-binding domain superfamily/Winged helix DNA-binding domain"/>
    <property type="match status" value="1"/>
</dbReference>
<comment type="caution">
    <text evidence="8">The sequence shown here is derived from an EMBL/GenBank/DDBJ whole genome shotgun (WGS) entry which is preliminary data.</text>
</comment>
<gene>
    <name evidence="8" type="ORF">O4H49_03905</name>
</gene>
<evidence type="ECO:0000313" key="9">
    <source>
        <dbReference type="Proteomes" id="UP001069802"/>
    </source>
</evidence>
<evidence type="ECO:0000313" key="8">
    <source>
        <dbReference type="EMBL" id="MCZ4279908.1"/>
    </source>
</evidence>
<dbReference type="InterPro" id="IPR013325">
    <property type="entry name" value="RNA_pol_sigma_r2"/>
</dbReference>
<comment type="similarity">
    <text evidence="1">Belongs to the sigma-70 factor family. ECF subfamily.</text>
</comment>
<feature type="domain" description="RNA polymerase sigma factor 70 region 4 type 2" evidence="7">
    <location>
        <begin position="135"/>
        <end position="185"/>
    </location>
</feature>
<dbReference type="Pfam" id="PF08281">
    <property type="entry name" value="Sigma70_r4_2"/>
    <property type="match status" value="1"/>
</dbReference>
<keyword evidence="2" id="KW-0805">Transcription regulation</keyword>
<dbReference type="InterPro" id="IPR013324">
    <property type="entry name" value="RNA_pol_sigma_r3/r4-like"/>
</dbReference>
<dbReference type="SUPFAM" id="SSF88946">
    <property type="entry name" value="Sigma2 domain of RNA polymerase sigma factors"/>
    <property type="match status" value="1"/>
</dbReference>
<evidence type="ECO:0000259" key="6">
    <source>
        <dbReference type="Pfam" id="PF04542"/>
    </source>
</evidence>
<dbReference type="EMBL" id="JAPWGY010000001">
    <property type="protein sequence ID" value="MCZ4279908.1"/>
    <property type="molecule type" value="Genomic_DNA"/>
</dbReference>
<evidence type="ECO:0000256" key="4">
    <source>
        <dbReference type="ARBA" id="ARBA00023125"/>
    </source>
</evidence>
<evidence type="ECO:0000256" key="5">
    <source>
        <dbReference type="ARBA" id="ARBA00023163"/>
    </source>
</evidence>
<dbReference type="NCBIfam" id="TIGR02937">
    <property type="entry name" value="sigma70-ECF"/>
    <property type="match status" value="1"/>
</dbReference>
<feature type="domain" description="RNA polymerase sigma-70 region 2" evidence="6">
    <location>
        <begin position="38"/>
        <end position="103"/>
    </location>
</feature>
<evidence type="ECO:0000256" key="3">
    <source>
        <dbReference type="ARBA" id="ARBA00023082"/>
    </source>
</evidence>
<keyword evidence="4" id="KW-0238">DNA-binding</keyword>
<keyword evidence="5" id="KW-0804">Transcription</keyword>
<dbReference type="PANTHER" id="PTHR43133">
    <property type="entry name" value="RNA POLYMERASE ECF-TYPE SIGMA FACTO"/>
    <property type="match status" value="1"/>
</dbReference>
<dbReference type="SUPFAM" id="SSF88659">
    <property type="entry name" value="Sigma3 and sigma4 domains of RNA polymerase sigma factors"/>
    <property type="match status" value="1"/>
</dbReference>
<keyword evidence="9" id="KW-1185">Reference proteome</keyword>
<name>A0ABT4LFM1_9PROT</name>
<organism evidence="8 9">
    <name type="scientific">Kiloniella laminariae</name>
    <dbReference type="NCBI Taxonomy" id="454162"/>
    <lineage>
        <taxon>Bacteria</taxon>
        <taxon>Pseudomonadati</taxon>
        <taxon>Pseudomonadota</taxon>
        <taxon>Alphaproteobacteria</taxon>
        <taxon>Rhodospirillales</taxon>
        <taxon>Kiloniellaceae</taxon>
        <taxon>Kiloniella</taxon>
    </lineage>
</organism>